<protein>
    <submittedName>
        <fullName evidence="14">ABC transporter, ATP binding/permease protein MsbA</fullName>
    </submittedName>
</protein>
<evidence type="ECO:0000313" key="14">
    <source>
        <dbReference type="EMBL" id="KTD08659.1"/>
    </source>
</evidence>
<evidence type="ECO:0000256" key="2">
    <source>
        <dbReference type="ARBA" id="ARBA00022448"/>
    </source>
</evidence>
<feature type="domain" description="ABC transporter" evidence="12">
    <location>
        <begin position="370"/>
        <end position="604"/>
    </location>
</feature>
<keyword evidence="5" id="KW-0547">Nucleotide-binding</keyword>
<dbReference type="InterPro" id="IPR003593">
    <property type="entry name" value="AAA+_ATPase"/>
</dbReference>
<feature type="transmembrane region" description="Helical" evidence="11">
    <location>
        <begin position="305"/>
        <end position="323"/>
    </location>
</feature>
<dbReference type="InterPro" id="IPR036640">
    <property type="entry name" value="ABC1_TM_sf"/>
</dbReference>
<name>A0A0W0UL87_9GAMM</name>
<evidence type="ECO:0000259" key="12">
    <source>
        <dbReference type="PROSITE" id="PS50893"/>
    </source>
</evidence>
<dbReference type="CDD" id="cd18552">
    <property type="entry name" value="ABC_6TM_MsbA_like"/>
    <property type="match status" value="1"/>
</dbReference>
<dbReference type="Proteomes" id="UP000054715">
    <property type="component" value="Unassembled WGS sequence"/>
</dbReference>
<feature type="transmembrane region" description="Helical" evidence="11">
    <location>
        <begin position="50"/>
        <end position="75"/>
    </location>
</feature>
<dbReference type="Pfam" id="PF00664">
    <property type="entry name" value="ABC_membrane"/>
    <property type="match status" value="1"/>
</dbReference>
<sequence>MLLFLNLSWRVYYLRVQFALSYSSLCRRMKKTFHGKTGPLYRRLLTYVKPFWPVLLLGIFANILYSGIDAGLTYMLRPFLDKGFIDVDMTFVRKIPLIVLVGVTIRGLVSSAGSYCMTWVARSVVKVLRQRVFAHIIRLPADYYDEATSGQLLSKILYDVEQVAQVSADALTDFVQNTCLVIGLLIVMMVINWQLSLMFLLTIPFVGLIVSYTNKRVRRSSHKVQKSMSEVTEIASEVIDGYHVVRIFGGVQYETDKFNKATEASRKNDMKVAVSKAINVSGVQIVIAIGIAAIIFAAIQLATVITITAGSFLAIIAAMLQLIKPMKTLTTLNATIQRGLAGAESVFELLDQPIENEQGKILAHRVKGAIEFDRVSYAYRKGQTILHEVSFAIGAGETVALVGHSGSGKTTIASLLPRFYELSKGSIKLDGESISNLSLASLRAQIALVSQHVTLFNDTLANNIAYGCTHATREQIIHAAKLAFADEFIQRLPMGYDTKIGENGVLLSGGQRQRLAIARAILKDAPILILDEATSALDSESERYIQAALEQIIHNRTTLVIAHRLSTIKRADKIIVMNEGRIVEQGNHQQLLALKGYYTQLYGAQKQSIAHEAIA</sequence>
<dbReference type="SMART" id="SM00382">
    <property type="entry name" value="AAA"/>
    <property type="match status" value="1"/>
</dbReference>
<evidence type="ECO:0000256" key="6">
    <source>
        <dbReference type="ARBA" id="ARBA00022840"/>
    </source>
</evidence>
<keyword evidence="9" id="KW-0445">Lipid transport</keyword>
<keyword evidence="7" id="KW-1278">Translocase</keyword>
<keyword evidence="8 11" id="KW-1133">Transmembrane helix</keyword>
<comment type="subcellular location">
    <subcellularLocation>
        <location evidence="1">Cell membrane</location>
        <topology evidence="1">Multi-pass membrane protein</topology>
    </subcellularLocation>
</comment>
<evidence type="ECO:0000256" key="3">
    <source>
        <dbReference type="ARBA" id="ARBA00022475"/>
    </source>
</evidence>
<evidence type="ECO:0000256" key="4">
    <source>
        <dbReference type="ARBA" id="ARBA00022692"/>
    </source>
</evidence>
<dbReference type="Pfam" id="PF00005">
    <property type="entry name" value="ABC_tran"/>
    <property type="match status" value="1"/>
</dbReference>
<gene>
    <name evidence="14" type="ORF">Ljam_2854</name>
</gene>
<dbReference type="PANTHER" id="PTHR43394">
    <property type="entry name" value="ATP-DEPENDENT PERMEASE MDL1, MITOCHONDRIAL"/>
    <property type="match status" value="1"/>
</dbReference>
<dbReference type="AlphaFoldDB" id="A0A0W0UL87"/>
<dbReference type="GO" id="GO:0034040">
    <property type="term" value="F:ATPase-coupled lipid transmembrane transporter activity"/>
    <property type="evidence" value="ECO:0007669"/>
    <property type="project" value="InterPro"/>
</dbReference>
<dbReference type="PATRIC" id="fig|455.5.peg.2997"/>
<evidence type="ECO:0000256" key="7">
    <source>
        <dbReference type="ARBA" id="ARBA00022967"/>
    </source>
</evidence>
<dbReference type="PROSITE" id="PS50929">
    <property type="entry name" value="ABC_TM1F"/>
    <property type="match status" value="1"/>
</dbReference>
<feature type="domain" description="ABC transmembrane type-1" evidence="13">
    <location>
        <begin position="56"/>
        <end position="338"/>
    </location>
</feature>
<evidence type="ECO:0000256" key="9">
    <source>
        <dbReference type="ARBA" id="ARBA00023055"/>
    </source>
</evidence>
<dbReference type="PANTHER" id="PTHR43394:SF1">
    <property type="entry name" value="ATP-BINDING CASSETTE SUB-FAMILY B MEMBER 10, MITOCHONDRIAL"/>
    <property type="match status" value="1"/>
</dbReference>
<dbReference type="STRING" id="455.Ljam_2854"/>
<keyword evidence="2" id="KW-0813">Transport</keyword>
<feature type="transmembrane region" description="Helical" evidence="11">
    <location>
        <begin position="95"/>
        <end position="121"/>
    </location>
</feature>
<proteinExistence type="predicted"/>
<comment type="caution">
    <text evidence="14">The sequence shown here is derived from an EMBL/GenBank/DDBJ whole genome shotgun (WGS) entry which is preliminary data.</text>
</comment>
<evidence type="ECO:0000256" key="5">
    <source>
        <dbReference type="ARBA" id="ARBA00022741"/>
    </source>
</evidence>
<dbReference type="FunFam" id="3.40.50.300:FF:000218">
    <property type="entry name" value="Multidrug ABC transporter ATP-binding protein"/>
    <property type="match status" value="1"/>
</dbReference>
<feature type="transmembrane region" description="Helical" evidence="11">
    <location>
        <begin position="197"/>
        <end position="213"/>
    </location>
</feature>
<dbReference type="GO" id="GO:0005524">
    <property type="term" value="F:ATP binding"/>
    <property type="evidence" value="ECO:0007669"/>
    <property type="project" value="UniProtKB-KW"/>
</dbReference>
<dbReference type="GO" id="GO:0005886">
    <property type="term" value="C:plasma membrane"/>
    <property type="evidence" value="ECO:0007669"/>
    <property type="project" value="UniProtKB-SubCell"/>
</dbReference>
<feature type="transmembrane region" description="Helical" evidence="11">
    <location>
        <begin position="277"/>
        <end position="299"/>
    </location>
</feature>
<organism evidence="14 15">
    <name type="scientific">Legionella jamestowniensis</name>
    <dbReference type="NCBI Taxonomy" id="455"/>
    <lineage>
        <taxon>Bacteria</taxon>
        <taxon>Pseudomonadati</taxon>
        <taxon>Pseudomonadota</taxon>
        <taxon>Gammaproteobacteria</taxon>
        <taxon>Legionellales</taxon>
        <taxon>Legionellaceae</taxon>
        <taxon>Legionella</taxon>
    </lineage>
</organism>
<dbReference type="InterPro" id="IPR011527">
    <property type="entry name" value="ABC1_TM_dom"/>
</dbReference>
<evidence type="ECO:0000259" key="13">
    <source>
        <dbReference type="PROSITE" id="PS50929"/>
    </source>
</evidence>
<keyword evidence="3" id="KW-1003">Cell membrane</keyword>
<evidence type="ECO:0000256" key="10">
    <source>
        <dbReference type="ARBA" id="ARBA00023136"/>
    </source>
</evidence>
<dbReference type="Gene3D" id="3.40.50.300">
    <property type="entry name" value="P-loop containing nucleotide triphosphate hydrolases"/>
    <property type="match status" value="1"/>
</dbReference>
<dbReference type="SUPFAM" id="SSF52540">
    <property type="entry name" value="P-loop containing nucleoside triphosphate hydrolases"/>
    <property type="match status" value="1"/>
</dbReference>
<dbReference type="Gene3D" id="1.20.1560.10">
    <property type="entry name" value="ABC transporter type 1, transmembrane domain"/>
    <property type="match status" value="1"/>
</dbReference>
<evidence type="ECO:0000313" key="15">
    <source>
        <dbReference type="Proteomes" id="UP000054715"/>
    </source>
</evidence>
<keyword evidence="4 11" id="KW-0812">Transmembrane</keyword>
<dbReference type="InterPro" id="IPR003439">
    <property type="entry name" value="ABC_transporter-like_ATP-bd"/>
</dbReference>
<dbReference type="PROSITE" id="PS00211">
    <property type="entry name" value="ABC_TRANSPORTER_1"/>
    <property type="match status" value="1"/>
</dbReference>
<dbReference type="PROSITE" id="PS50893">
    <property type="entry name" value="ABC_TRANSPORTER_2"/>
    <property type="match status" value="1"/>
</dbReference>
<reference evidence="14 15" key="1">
    <citation type="submission" date="2015-11" db="EMBL/GenBank/DDBJ databases">
        <title>Genomic analysis of 38 Legionella species identifies large and diverse effector repertoires.</title>
        <authorList>
            <person name="Burstein D."/>
            <person name="Amaro F."/>
            <person name="Zusman T."/>
            <person name="Lifshitz Z."/>
            <person name="Cohen O."/>
            <person name="Gilbert J.A."/>
            <person name="Pupko T."/>
            <person name="Shuman H.A."/>
            <person name="Segal G."/>
        </authorList>
    </citation>
    <scope>NUCLEOTIDE SEQUENCE [LARGE SCALE GENOMIC DNA]</scope>
    <source>
        <strain evidence="14 15">JA-26-G1-E2</strain>
    </source>
</reference>
<keyword evidence="10 11" id="KW-0472">Membrane</keyword>
<keyword evidence="6" id="KW-0067">ATP-binding</keyword>
<dbReference type="GO" id="GO:0015421">
    <property type="term" value="F:ABC-type oligopeptide transporter activity"/>
    <property type="evidence" value="ECO:0007669"/>
    <property type="project" value="TreeGrafter"/>
</dbReference>
<dbReference type="EMBL" id="LNYG01000013">
    <property type="protein sequence ID" value="KTD08659.1"/>
    <property type="molecule type" value="Genomic_DNA"/>
</dbReference>
<dbReference type="InterPro" id="IPR039421">
    <property type="entry name" value="Type_1_exporter"/>
</dbReference>
<dbReference type="SUPFAM" id="SSF90123">
    <property type="entry name" value="ABC transporter transmembrane region"/>
    <property type="match status" value="1"/>
</dbReference>
<accession>A0A0W0UL87</accession>
<evidence type="ECO:0000256" key="8">
    <source>
        <dbReference type="ARBA" id="ARBA00022989"/>
    </source>
</evidence>
<evidence type="ECO:0000256" key="11">
    <source>
        <dbReference type="SAM" id="Phobius"/>
    </source>
</evidence>
<dbReference type="InterPro" id="IPR017871">
    <property type="entry name" value="ABC_transporter-like_CS"/>
</dbReference>
<dbReference type="NCBIfam" id="TIGR02203">
    <property type="entry name" value="MsbA_lipidA"/>
    <property type="match status" value="1"/>
</dbReference>
<dbReference type="InterPro" id="IPR011917">
    <property type="entry name" value="ABC_transpr_lipidA"/>
</dbReference>
<evidence type="ECO:0000256" key="1">
    <source>
        <dbReference type="ARBA" id="ARBA00004651"/>
    </source>
</evidence>
<dbReference type="GO" id="GO:0016887">
    <property type="term" value="F:ATP hydrolysis activity"/>
    <property type="evidence" value="ECO:0007669"/>
    <property type="project" value="InterPro"/>
</dbReference>
<dbReference type="InterPro" id="IPR027417">
    <property type="entry name" value="P-loop_NTPase"/>
</dbReference>